<proteinExistence type="inferred from homology"/>
<dbReference type="GO" id="GO:0000105">
    <property type="term" value="P:L-histidine biosynthetic process"/>
    <property type="evidence" value="ECO:0007669"/>
    <property type="project" value="UniProtKB-UniRule"/>
</dbReference>
<evidence type="ECO:0000256" key="5">
    <source>
        <dbReference type="ARBA" id="ARBA00012550"/>
    </source>
</evidence>
<dbReference type="GO" id="GO:0003949">
    <property type="term" value="F:1-(5-phosphoribosyl)-5-[(5-phosphoribosylamino)methylideneamino]imidazole-4-carboxamide isomerase activity"/>
    <property type="evidence" value="ECO:0007669"/>
    <property type="project" value="UniProtKB-UniRule"/>
</dbReference>
<dbReference type="InterPro" id="IPR023016">
    <property type="entry name" value="HisA/PriA"/>
</dbReference>
<dbReference type="EMBL" id="FOCG01000001">
    <property type="protein sequence ID" value="SEM55768.1"/>
    <property type="molecule type" value="Genomic_DNA"/>
</dbReference>
<dbReference type="OrthoDB" id="9781903at2"/>
<dbReference type="EC" id="5.3.1.16" evidence="5 12"/>
<keyword evidence="10 12" id="KW-0413">Isomerase</keyword>
<gene>
    <name evidence="12" type="primary">hisA</name>
    <name evidence="15" type="ORF">SAMN05216180_0564</name>
</gene>
<dbReference type="FunFam" id="3.20.20.70:FF:000009">
    <property type="entry name" value="1-(5-phosphoribosyl)-5-[(5-phosphoribosylamino)methylideneamino] imidazole-4-carboxamide isomerase"/>
    <property type="match status" value="1"/>
</dbReference>
<dbReference type="UniPathway" id="UPA00031">
    <property type="reaction ID" value="UER00009"/>
</dbReference>
<dbReference type="Pfam" id="PF00977">
    <property type="entry name" value="His_biosynth"/>
    <property type="match status" value="1"/>
</dbReference>
<dbReference type="Gene3D" id="3.20.20.70">
    <property type="entry name" value="Aldolase class I"/>
    <property type="match status" value="1"/>
</dbReference>
<accession>A0A1H7ZE13</accession>
<protein>
    <recommendedName>
        <fullName evidence="6 12">1-(5-phosphoribosyl)-5-[(5-phosphoribosylamino)methylideneamino] imidazole-4-carboxamide isomerase</fullName>
        <ecNumber evidence="5 12">5.3.1.16</ecNumber>
    </recommendedName>
    <alternativeName>
        <fullName evidence="11 12">Phosphoribosylformimino-5-aminoimidazole carboxamide ribotide isomerase</fullName>
    </alternativeName>
</protein>
<reference evidence="15 16" key="1">
    <citation type="submission" date="2016-10" db="EMBL/GenBank/DDBJ databases">
        <authorList>
            <person name="de Groot N.N."/>
        </authorList>
    </citation>
    <scope>NUCLEOTIDE SEQUENCE [LARGE SCALE GENOMIC DNA]</scope>
    <source>
        <strain evidence="15 16">CGMCC 1.5070</strain>
    </source>
</reference>
<keyword evidence="7 12" id="KW-0963">Cytoplasm</keyword>
<dbReference type="InterPro" id="IPR011060">
    <property type="entry name" value="RibuloseP-bd_barrel"/>
</dbReference>
<dbReference type="RefSeq" id="WP_092751419.1">
    <property type="nucleotide sequence ID" value="NZ_FOCG01000001.1"/>
</dbReference>
<evidence type="ECO:0000313" key="16">
    <source>
        <dbReference type="Proteomes" id="UP000199158"/>
    </source>
</evidence>
<dbReference type="PANTHER" id="PTHR43090">
    <property type="entry name" value="1-(5-PHOSPHORIBOSYL)-5-[(5-PHOSPHORIBOSYLAMINO)METHYLIDENEAMINO] IMIDAZOLE-4-CARBOXAMIDE ISOMERASE"/>
    <property type="match status" value="1"/>
</dbReference>
<dbReference type="STRING" id="474960.SAMN05216180_0564"/>
<evidence type="ECO:0000256" key="13">
    <source>
        <dbReference type="RuleBase" id="RU003657"/>
    </source>
</evidence>
<dbReference type="PANTHER" id="PTHR43090:SF2">
    <property type="entry name" value="1-(5-PHOSPHORIBOSYL)-5-[(5-PHOSPHORIBOSYLAMINO)METHYLIDENEAMINO] IMIDAZOLE-4-CARBOXAMIDE ISOMERASE"/>
    <property type="match status" value="1"/>
</dbReference>
<dbReference type="Proteomes" id="UP000199158">
    <property type="component" value="Unassembled WGS sequence"/>
</dbReference>
<evidence type="ECO:0000256" key="2">
    <source>
        <dbReference type="ARBA" id="ARBA00004496"/>
    </source>
</evidence>
<dbReference type="GO" id="GO:0005737">
    <property type="term" value="C:cytoplasm"/>
    <property type="evidence" value="ECO:0007669"/>
    <property type="project" value="UniProtKB-SubCell"/>
</dbReference>
<feature type="active site" description="Proton acceptor" evidence="12">
    <location>
        <position position="8"/>
    </location>
</feature>
<evidence type="ECO:0000256" key="8">
    <source>
        <dbReference type="ARBA" id="ARBA00022605"/>
    </source>
</evidence>
<dbReference type="NCBIfam" id="TIGR00007">
    <property type="entry name" value="1-(5-phosphoribosyl)-5-[(5-phosphoribosylamino)methylideneamino]imidazole-4-carboxamide isomerase"/>
    <property type="match status" value="1"/>
</dbReference>
<evidence type="ECO:0000256" key="14">
    <source>
        <dbReference type="RuleBase" id="RU003658"/>
    </source>
</evidence>
<dbReference type="InterPro" id="IPR044524">
    <property type="entry name" value="Isoase_HisA-like"/>
</dbReference>
<evidence type="ECO:0000256" key="12">
    <source>
        <dbReference type="HAMAP-Rule" id="MF_01014"/>
    </source>
</evidence>
<keyword evidence="9 12" id="KW-0368">Histidine biosynthesis</keyword>
<sequence length="241" mass="25940">MEIFPAIDLRNGQAVRLKQGDYNQITVYSSSPADVAQEFKAQGARNLHVVDLDGAKDGSLSNFDTVCEIIKTGGLSVQVGGGIRDEQRIQKYLNLGVERVILGTSALDRKFLTHMIAKFGSQIAVGVDAKNGKVAIKGWREVCDIDSVQFCRELADIGVQTIIYTDISKDGAMSGTNMEIYHQLAKEVNCRIIASGGVCFEHEISQLSALGTYGVIIGKAIYTGAINLAKAIAIADGKQEV</sequence>
<evidence type="ECO:0000256" key="4">
    <source>
        <dbReference type="ARBA" id="ARBA00009667"/>
    </source>
</evidence>
<comment type="catalytic activity">
    <reaction evidence="1 12 14">
        <text>1-(5-phospho-beta-D-ribosyl)-5-[(5-phospho-beta-D-ribosylamino)methylideneamino]imidazole-4-carboxamide = 5-[(5-phospho-1-deoxy-D-ribulos-1-ylimino)methylamino]-1-(5-phospho-beta-D-ribosyl)imidazole-4-carboxamide</text>
        <dbReference type="Rhea" id="RHEA:15469"/>
        <dbReference type="ChEBI" id="CHEBI:58435"/>
        <dbReference type="ChEBI" id="CHEBI:58525"/>
        <dbReference type="EC" id="5.3.1.16"/>
    </reaction>
</comment>
<evidence type="ECO:0000256" key="6">
    <source>
        <dbReference type="ARBA" id="ARBA00018464"/>
    </source>
</evidence>
<evidence type="ECO:0000256" key="10">
    <source>
        <dbReference type="ARBA" id="ARBA00023235"/>
    </source>
</evidence>
<dbReference type="InterPro" id="IPR013785">
    <property type="entry name" value="Aldolase_TIM"/>
</dbReference>
<dbReference type="SUPFAM" id="SSF51366">
    <property type="entry name" value="Ribulose-phoshate binding barrel"/>
    <property type="match status" value="1"/>
</dbReference>
<evidence type="ECO:0000256" key="1">
    <source>
        <dbReference type="ARBA" id="ARBA00000901"/>
    </source>
</evidence>
<dbReference type="AlphaFoldDB" id="A0A1H7ZE13"/>
<evidence type="ECO:0000256" key="7">
    <source>
        <dbReference type="ARBA" id="ARBA00022490"/>
    </source>
</evidence>
<keyword evidence="8 12" id="KW-0028">Amino-acid biosynthesis</keyword>
<evidence type="ECO:0000256" key="9">
    <source>
        <dbReference type="ARBA" id="ARBA00023102"/>
    </source>
</evidence>
<organism evidence="15 16">
    <name type="scientific">Hydrogenoanaerobacterium saccharovorans</name>
    <dbReference type="NCBI Taxonomy" id="474960"/>
    <lineage>
        <taxon>Bacteria</taxon>
        <taxon>Bacillati</taxon>
        <taxon>Bacillota</taxon>
        <taxon>Clostridia</taxon>
        <taxon>Eubacteriales</taxon>
        <taxon>Oscillospiraceae</taxon>
        <taxon>Hydrogenoanaerobacterium</taxon>
    </lineage>
</organism>
<comment type="similarity">
    <text evidence="4 12 13">Belongs to the HisA/HisF family.</text>
</comment>
<dbReference type="InterPro" id="IPR006062">
    <property type="entry name" value="His_biosynth"/>
</dbReference>
<dbReference type="GO" id="GO:0000162">
    <property type="term" value="P:L-tryptophan biosynthetic process"/>
    <property type="evidence" value="ECO:0007669"/>
    <property type="project" value="TreeGrafter"/>
</dbReference>
<comment type="pathway">
    <text evidence="3 12 14">Amino-acid biosynthesis; L-histidine biosynthesis; L-histidine from 5-phospho-alpha-D-ribose 1-diphosphate: step 4/9.</text>
</comment>
<evidence type="ECO:0000256" key="11">
    <source>
        <dbReference type="ARBA" id="ARBA00030547"/>
    </source>
</evidence>
<dbReference type="CDD" id="cd04732">
    <property type="entry name" value="HisA"/>
    <property type="match status" value="1"/>
</dbReference>
<evidence type="ECO:0000313" key="15">
    <source>
        <dbReference type="EMBL" id="SEM55768.1"/>
    </source>
</evidence>
<keyword evidence="16" id="KW-1185">Reference proteome</keyword>
<comment type="subcellular location">
    <subcellularLocation>
        <location evidence="2 12 14">Cytoplasm</location>
    </subcellularLocation>
</comment>
<evidence type="ECO:0000256" key="3">
    <source>
        <dbReference type="ARBA" id="ARBA00005133"/>
    </source>
</evidence>
<feature type="active site" description="Proton donor" evidence="12">
    <location>
        <position position="128"/>
    </location>
</feature>
<dbReference type="HAMAP" id="MF_01014">
    <property type="entry name" value="HisA"/>
    <property type="match status" value="1"/>
</dbReference>
<name>A0A1H7ZE13_9FIRM</name>
<dbReference type="InterPro" id="IPR006063">
    <property type="entry name" value="HisA_bact_arch"/>
</dbReference>